<evidence type="ECO:0000256" key="4">
    <source>
        <dbReference type="ARBA" id="ARBA00023204"/>
    </source>
</evidence>
<evidence type="ECO:0000313" key="7">
    <source>
        <dbReference type="Proteomes" id="UP000663570"/>
    </source>
</evidence>
<dbReference type="PANTHER" id="PTHR43003">
    <property type="entry name" value="DNA-3-METHYLADENINE GLYCOSYLASE"/>
    <property type="match status" value="1"/>
</dbReference>
<dbReference type="Gene3D" id="1.10.1670.40">
    <property type="match status" value="1"/>
</dbReference>
<name>A0ABX7M8W2_9RHOO</name>
<dbReference type="Gene3D" id="1.10.340.30">
    <property type="entry name" value="Hypothetical protein, domain 2"/>
    <property type="match status" value="1"/>
</dbReference>
<feature type="domain" description="HhH-GPD" evidence="5">
    <location>
        <begin position="55"/>
        <end position="212"/>
    </location>
</feature>
<dbReference type="Pfam" id="PF00730">
    <property type="entry name" value="HhH-GPD"/>
    <property type="match status" value="1"/>
</dbReference>
<sequence length="214" mass="23390">MTKPILITPRRLRAAERGLAAADPVLAALIARHGRCLLAPDPARSPYEALATAVMYQQLAGRAAETIHRRFLALFPEHAFPPPAAVLAASDEQLRSAGLSRQKQAYLRDLAAKALEGVVPMASGELERLSSDAIVMRLTAVRGVGRWTAEMFLIFTLGRIDVLPLDDYGIRAGYARAYGQDRLPSASELRAAGQCWAPWRSVACWYLWRAADAP</sequence>
<dbReference type="InterPro" id="IPR003265">
    <property type="entry name" value="HhH-GPD_domain"/>
</dbReference>
<evidence type="ECO:0000256" key="3">
    <source>
        <dbReference type="ARBA" id="ARBA00022763"/>
    </source>
</evidence>
<evidence type="ECO:0000313" key="6">
    <source>
        <dbReference type="EMBL" id="QSI77598.1"/>
    </source>
</evidence>
<keyword evidence="3" id="KW-0227">DNA damage</keyword>
<organism evidence="6 7">
    <name type="scientific">Niveibacterium microcysteis</name>
    <dbReference type="NCBI Taxonomy" id="2811415"/>
    <lineage>
        <taxon>Bacteria</taxon>
        <taxon>Pseudomonadati</taxon>
        <taxon>Pseudomonadota</taxon>
        <taxon>Betaproteobacteria</taxon>
        <taxon>Rhodocyclales</taxon>
        <taxon>Rhodocyclaceae</taxon>
        <taxon>Niveibacterium</taxon>
    </lineage>
</organism>
<dbReference type="PANTHER" id="PTHR43003:SF5">
    <property type="entry name" value="DNA-3-METHYLADENINE GLYCOSYLASE"/>
    <property type="match status" value="1"/>
</dbReference>
<reference evidence="6 7" key="1">
    <citation type="submission" date="2021-02" db="EMBL/GenBank/DDBJ databases">
        <title>Niveibacterium changnyeongensis HC41.</title>
        <authorList>
            <person name="Kang M."/>
        </authorList>
    </citation>
    <scope>NUCLEOTIDE SEQUENCE [LARGE SCALE GENOMIC DNA]</scope>
    <source>
        <strain evidence="6 7">HC41</strain>
    </source>
</reference>
<dbReference type="InterPro" id="IPR011257">
    <property type="entry name" value="DNA_glycosylase"/>
</dbReference>
<dbReference type="EMBL" id="CP071060">
    <property type="protein sequence ID" value="QSI77598.1"/>
    <property type="molecule type" value="Genomic_DNA"/>
</dbReference>
<dbReference type="CDD" id="cd00056">
    <property type="entry name" value="ENDO3c"/>
    <property type="match status" value="1"/>
</dbReference>
<accession>A0ABX7M8W2</accession>
<protein>
    <recommendedName>
        <fullName evidence="2">DNA-3-methyladenine glycosylase II</fullName>
        <ecNumber evidence="2">3.2.2.21</ecNumber>
    </recommendedName>
</protein>
<evidence type="ECO:0000256" key="2">
    <source>
        <dbReference type="ARBA" id="ARBA00012000"/>
    </source>
</evidence>
<proteinExistence type="predicted"/>
<evidence type="ECO:0000256" key="1">
    <source>
        <dbReference type="ARBA" id="ARBA00000086"/>
    </source>
</evidence>
<evidence type="ECO:0000259" key="5">
    <source>
        <dbReference type="SMART" id="SM00478"/>
    </source>
</evidence>
<keyword evidence="7" id="KW-1185">Reference proteome</keyword>
<dbReference type="EC" id="3.2.2.21" evidence="2"/>
<gene>
    <name evidence="6" type="ORF">JY500_02775</name>
</gene>
<dbReference type="InterPro" id="IPR051912">
    <property type="entry name" value="Alkylbase_DNA_Glycosylase/TA"/>
</dbReference>
<comment type="catalytic activity">
    <reaction evidence="1">
        <text>Hydrolysis of alkylated DNA, releasing 3-methyladenine, 3-methylguanine, 7-methylguanine and 7-methyladenine.</text>
        <dbReference type="EC" id="3.2.2.21"/>
    </reaction>
</comment>
<keyword evidence="4" id="KW-0234">DNA repair</keyword>
<dbReference type="SUPFAM" id="SSF48150">
    <property type="entry name" value="DNA-glycosylase"/>
    <property type="match status" value="1"/>
</dbReference>
<dbReference type="Proteomes" id="UP000663570">
    <property type="component" value="Chromosome"/>
</dbReference>
<dbReference type="RefSeq" id="WP_206255009.1">
    <property type="nucleotide sequence ID" value="NZ_CP071060.1"/>
</dbReference>
<dbReference type="SMART" id="SM00478">
    <property type="entry name" value="ENDO3c"/>
    <property type="match status" value="1"/>
</dbReference>